<dbReference type="PANTHER" id="PTHR38037:SF1">
    <property type="entry name" value="ATP-DEPENDENT ZINC PROTEASE DOMAIN-CONTAINING PROTEIN-RELATED"/>
    <property type="match status" value="1"/>
</dbReference>
<keyword evidence="3" id="KW-1185">Reference proteome</keyword>
<evidence type="ECO:0000259" key="1">
    <source>
        <dbReference type="Pfam" id="PF05618"/>
    </source>
</evidence>
<dbReference type="InterPro" id="IPR008503">
    <property type="entry name" value="Asp_endopeptidase"/>
</dbReference>
<name>A0ABZ3HCH5_9BACT</name>
<accession>A0ABZ3HCH5</accession>
<sequence length="146" mass="16340">MKQDKQVIGWREQVGLPALGVDAVNCKIDTGAKTSALHAFYVEAFETDGKRMVRFGLHPNQNDTETVVECVAELFDVRTVSDSGGHREERYVILTPICIGNVTFDAEVTLTNRDTMVFRMLLGRRAMEKRFIVDPDASYLTGEPAE</sequence>
<dbReference type="Pfam" id="PF05618">
    <property type="entry name" value="Zn_protease"/>
    <property type="match status" value="1"/>
</dbReference>
<dbReference type="PANTHER" id="PTHR38037">
    <property type="entry name" value="ZN_PROTEASE DOMAIN-CONTAINING PROTEIN"/>
    <property type="match status" value="1"/>
</dbReference>
<proteinExistence type="predicted"/>
<dbReference type="InterPro" id="IPR021109">
    <property type="entry name" value="Peptidase_aspartic_dom_sf"/>
</dbReference>
<gene>
    <name evidence="2" type="ORF">WCY31_05860</name>
</gene>
<organism evidence="2 3">
    <name type="scientific">Sulfurimonas diazotrophicus</name>
    <dbReference type="NCBI Taxonomy" id="3131939"/>
    <lineage>
        <taxon>Bacteria</taxon>
        <taxon>Pseudomonadati</taxon>
        <taxon>Campylobacterota</taxon>
        <taxon>Epsilonproteobacteria</taxon>
        <taxon>Campylobacterales</taxon>
        <taxon>Sulfurimonadaceae</taxon>
        <taxon>Sulfurimonas</taxon>
    </lineage>
</organism>
<evidence type="ECO:0000313" key="3">
    <source>
        <dbReference type="Proteomes" id="UP001447842"/>
    </source>
</evidence>
<feature type="domain" description="Retropepsin-like aspartic endopeptidase" evidence="1">
    <location>
        <begin position="7"/>
        <end position="141"/>
    </location>
</feature>
<reference evidence="2 3" key="1">
    <citation type="submission" date="2024-03" db="EMBL/GenBank/DDBJ databases">
        <title>Sulfurimonas sp. HSL3-1.</title>
        <authorList>
            <person name="Wang S."/>
        </authorList>
    </citation>
    <scope>NUCLEOTIDE SEQUENCE [LARGE SCALE GENOMIC DNA]</scope>
    <source>
        <strain evidence="2 3">HSL3-1</strain>
    </source>
</reference>
<dbReference type="Gene3D" id="2.40.70.10">
    <property type="entry name" value="Acid Proteases"/>
    <property type="match status" value="1"/>
</dbReference>
<dbReference type="EMBL" id="CP147920">
    <property type="protein sequence ID" value="XAU16232.1"/>
    <property type="molecule type" value="Genomic_DNA"/>
</dbReference>
<dbReference type="RefSeq" id="WP_345973637.1">
    <property type="nucleotide sequence ID" value="NZ_CP147920.1"/>
</dbReference>
<protein>
    <submittedName>
        <fullName evidence="2">RimK/LysX family protein</fullName>
    </submittedName>
</protein>
<dbReference type="Proteomes" id="UP001447842">
    <property type="component" value="Chromosome"/>
</dbReference>
<dbReference type="SUPFAM" id="SSF50630">
    <property type="entry name" value="Acid proteases"/>
    <property type="match status" value="1"/>
</dbReference>
<evidence type="ECO:0000313" key="2">
    <source>
        <dbReference type="EMBL" id="XAU16232.1"/>
    </source>
</evidence>